<dbReference type="GO" id="GO:0032267">
    <property type="term" value="F:tRNA(Ile)-lysidine synthase activity"/>
    <property type="evidence" value="ECO:0007669"/>
    <property type="project" value="UniProtKB-EC"/>
</dbReference>
<dbReference type="NCBIfam" id="TIGR02432">
    <property type="entry name" value="lysidine_TilS_N"/>
    <property type="match status" value="1"/>
</dbReference>
<evidence type="ECO:0000259" key="7">
    <source>
        <dbReference type="Pfam" id="PF01171"/>
    </source>
</evidence>
<dbReference type="InterPro" id="IPR012795">
    <property type="entry name" value="tRNA_Ile_lys_synt_N"/>
</dbReference>
<dbReference type="InterPro" id="IPR011063">
    <property type="entry name" value="TilS/TtcA_N"/>
</dbReference>
<dbReference type="Proteomes" id="UP000554482">
    <property type="component" value="Unassembled WGS sequence"/>
</dbReference>
<dbReference type="PANTHER" id="PTHR43033">
    <property type="entry name" value="TRNA(ILE)-LYSIDINE SYNTHASE-RELATED"/>
    <property type="match status" value="1"/>
</dbReference>
<reference evidence="8 9" key="1">
    <citation type="submission" date="2020-06" db="EMBL/GenBank/DDBJ databases">
        <title>Transcriptomic and genomic resources for Thalictrum thalictroides and T. hernandezii: Facilitating candidate gene discovery in an emerging model plant lineage.</title>
        <authorList>
            <person name="Arias T."/>
            <person name="Riano-Pachon D.M."/>
            <person name="Di Stilio V.S."/>
        </authorList>
    </citation>
    <scope>NUCLEOTIDE SEQUENCE [LARGE SCALE GENOMIC DNA]</scope>
    <source>
        <strain evidence="9">cv. WT478/WT964</strain>
        <tissue evidence="8">Leaves</tissue>
    </source>
</reference>
<keyword evidence="9" id="KW-1185">Reference proteome</keyword>
<dbReference type="PANTHER" id="PTHR43033:SF5">
    <property type="entry name" value="TRNA(ILE)-LYSIDINE SYNTHETASE"/>
    <property type="match status" value="1"/>
</dbReference>
<dbReference type="HAMAP" id="MF_01161">
    <property type="entry name" value="tRNA_Ile_lys_synt"/>
    <property type="match status" value="1"/>
</dbReference>
<dbReference type="Pfam" id="PF01171">
    <property type="entry name" value="ATP_bind_3"/>
    <property type="match status" value="1"/>
</dbReference>
<dbReference type="InterPro" id="IPR012094">
    <property type="entry name" value="tRNA_Ile_lys_synt"/>
</dbReference>
<dbReference type="InterPro" id="IPR014729">
    <property type="entry name" value="Rossmann-like_a/b/a_fold"/>
</dbReference>
<evidence type="ECO:0000256" key="3">
    <source>
        <dbReference type="ARBA" id="ARBA00022694"/>
    </source>
</evidence>
<gene>
    <name evidence="8" type="ORF">FRX31_023279</name>
</gene>
<keyword evidence="4" id="KW-0547">Nucleotide-binding</keyword>
<comment type="caution">
    <text evidence="8">The sequence shown here is derived from an EMBL/GenBank/DDBJ whole genome shotgun (WGS) entry which is preliminary data.</text>
</comment>
<dbReference type="CDD" id="cd01992">
    <property type="entry name" value="TilS_N"/>
    <property type="match status" value="1"/>
</dbReference>
<dbReference type="Gene3D" id="3.40.50.620">
    <property type="entry name" value="HUPs"/>
    <property type="match status" value="1"/>
</dbReference>
<evidence type="ECO:0000313" key="8">
    <source>
        <dbReference type="EMBL" id="KAF5187141.1"/>
    </source>
</evidence>
<evidence type="ECO:0000256" key="5">
    <source>
        <dbReference type="ARBA" id="ARBA00022840"/>
    </source>
</evidence>
<dbReference type="AlphaFoldDB" id="A0A7J6VQU0"/>
<proteinExistence type="inferred from homology"/>
<keyword evidence="3" id="KW-0819">tRNA processing</keyword>
<dbReference type="EC" id="6.3.4.19" evidence="1"/>
<name>A0A7J6VQU0_THATH</name>
<evidence type="ECO:0000313" key="9">
    <source>
        <dbReference type="Proteomes" id="UP000554482"/>
    </source>
</evidence>
<evidence type="ECO:0000256" key="4">
    <source>
        <dbReference type="ARBA" id="ARBA00022741"/>
    </source>
</evidence>
<evidence type="ECO:0000256" key="6">
    <source>
        <dbReference type="ARBA" id="ARBA00048539"/>
    </source>
</evidence>
<feature type="domain" description="tRNA(Ile)-lysidine/2-thiocytidine synthase N-terminal" evidence="7">
    <location>
        <begin position="20"/>
        <end position="225"/>
    </location>
</feature>
<dbReference type="OrthoDB" id="198857at2759"/>
<keyword evidence="2" id="KW-0436">Ligase</keyword>
<dbReference type="GO" id="GO:0005524">
    <property type="term" value="F:ATP binding"/>
    <property type="evidence" value="ECO:0007669"/>
    <property type="project" value="UniProtKB-KW"/>
</dbReference>
<organism evidence="8 9">
    <name type="scientific">Thalictrum thalictroides</name>
    <name type="common">Rue-anemone</name>
    <name type="synonym">Anemone thalictroides</name>
    <dbReference type="NCBI Taxonomy" id="46969"/>
    <lineage>
        <taxon>Eukaryota</taxon>
        <taxon>Viridiplantae</taxon>
        <taxon>Streptophyta</taxon>
        <taxon>Embryophyta</taxon>
        <taxon>Tracheophyta</taxon>
        <taxon>Spermatophyta</taxon>
        <taxon>Magnoliopsida</taxon>
        <taxon>Ranunculales</taxon>
        <taxon>Ranunculaceae</taxon>
        <taxon>Thalictroideae</taxon>
        <taxon>Thalictrum</taxon>
    </lineage>
</organism>
<evidence type="ECO:0000256" key="2">
    <source>
        <dbReference type="ARBA" id="ARBA00022598"/>
    </source>
</evidence>
<keyword evidence="5" id="KW-0067">ATP-binding</keyword>
<sequence length="651" mass="72594">MNLIPPNVSWNLDGAAISNIAMGVSGGPDSVALCVLAAEWKNEAHIGIDESNGCIHGLLAIIVDHNLRKESRDEANCVRDRISKMGIRCEVAHCDWPAGKPKQGHLQEMARDMRYQNFQNICTENQIGVLLIAHHADDQAELFILRLSRNSGVLGLAGMAFSSQLFPTQIDYYGETSCSHGILLVRPLLEFSKADLYRICQGGNQEWVEDPTNQSPLFARNRIRRSLGDLSSCIMNLELQAIISACRRTRLFIDKVCSDLINKAVTVTVHGYAIIDLEKLDPLNVDDVCLSKFSALVLQFISQRHRQVRGRTLKLILEYMRNLPCKTSLTAAGCYLCGAPQSKGTKILVCASLHPSEMESSHSYLFEGNKSCTPSEIEQIIIDGKSYSDSLIPDASNVPFLLATSSESILSEGKRLNVLSESTYNSIISLQKEETKHFKAKSEVTCGNELRHYVTSAVTTLLGEPLQSELLYHFMNRFVVTWKLQRKVTETTLLKDINLHQSLDGSLCKSCVVGHETVAYVRHMIDKDWLYLGNLSKVQISDEYQEQITSKVNSRTDKILPCSEYRRVSAQRALRDLKFIPVAARRGLPVLVDSQGLLLSIPSISFQHCPYLLASVVFKPRVPLGGAMGPFTDVKCHFNEPITDGQNWHKC</sequence>
<dbReference type="GO" id="GO:0008033">
    <property type="term" value="P:tRNA processing"/>
    <property type="evidence" value="ECO:0007669"/>
    <property type="project" value="UniProtKB-KW"/>
</dbReference>
<protein>
    <recommendedName>
        <fullName evidence="1">tRNA(Ile)-lysidine synthetase</fullName>
        <ecNumber evidence="1">6.3.4.19</ecNumber>
    </recommendedName>
</protein>
<comment type="catalytic activity">
    <reaction evidence="6">
        <text>cytidine(34) in tRNA(Ile2) + L-lysine + ATP = lysidine(34) in tRNA(Ile2) + AMP + diphosphate + H(+)</text>
        <dbReference type="Rhea" id="RHEA:43744"/>
        <dbReference type="Rhea" id="RHEA-COMP:10625"/>
        <dbReference type="Rhea" id="RHEA-COMP:10670"/>
        <dbReference type="ChEBI" id="CHEBI:15378"/>
        <dbReference type="ChEBI" id="CHEBI:30616"/>
        <dbReference type="ChEBI" id="CHEBI:32551"/>
        <dbReference type="ChEBI" id="CHEBI:33019"/>
        <dbReference type="ChEBI" id="CHEBI:82748"/>
        <dbReference type="ChEBI" id="CHEBI:83665"/>
        <dbReference type="ChEBI" id="CHEBI:456215"/>
        <dbReference type="EC" id="6.3.4.19"/>
    </reaction>
</comment>
<accession>A0A7J6VQU0</accession>
<dbReference type="SUPFAM" id="SSF52402">
    <property type="entry name" value="Adenine nucleotide alpha hydrolases-like"/>
    <property type="match status" value="1"/>
</dbReference>
<evidence type="ECO:0000256" key="1">
    <source>
        <dbReference type="ARBA" id="ARBA00013267"/>
    </source>
</evidence>
<dbReference type="EMBL" id="JABWDY010028381">
    <property type="protein sequence ID" value="KAF5187141.1"/>
    <property type="molecule type" value="Genomic_DNA"/>
</dbReference>